<geneLocation type="mitochondrion" evidence="6"/>
<feature type="transmembrane region" description="Helical" evidence="3">
    <location>
        <begin position="253"/>
        <end position="270"/>
    </location>
</feature>
<sequence>MLLLIGTYFLFFSILLSILYIFFIFHLFFYKLSRYWSILHFIFLTICIFCLFYGYLHTEFSVYSIYLNDSSFLPLFYKFSALWSNHEGSMLLWCWVLSAIIYSCLFWEKCTDEFKYLTIWVLSIISFLFEIYTFSYSNPFQRIEFRVLEGSELLPILQDPVLIIHPPIIYIGYLLLSIPFSLFFVWAYLVLYKKISWDTEQYFFLQWVRYCSLYTLLSASFLTFGIALGSWWAYYELGWGGWWFWDPVENASLLPWISSIILIHLLLGAHSRKWFRILSYHFSFLSFFISLFGTFLVRSGILESVHSFVSDSSRGYFLLLMILFFLLLYLIFVTNLTVRTRSYNLGVLSQLNLYRWPDSLFLSFFYLILFLFIILWGMFYSLFQKVFYFFSSSISNITIGPEYYNNSISLFLWSFLFFLGISSNRLSYFCILRAIVFSGVISLCFYLFFSDRILLTLFDSLDLYFCLYVFYILIENMTASSIRVQMFLSHFFITLFIFFVKLWSLCSVEFHEYIRPGDKIYISNSLELLFRGCNLFRGPNYETLQANFLLLGGGALFNGFLFPEKRHYFHQDFYSSKVDIITNPLYDLQVLIGDGHLYQGWSMSFYYYPFMLLIWISCFGVVISFLVSFFYKWRTTYNY</sequence>
<name>M4QKZ1_9EUKA</name>
<accession>M4QKZ1</accession>
<dbReference type="PANTHER" id="PTHR43653">
    <property type="entry name" value="CYTOCHROME C ASSEMBLY PROTEIN-RELATED"/>
    <property type="match status" value="1"/>
</dbReference>
<proteinExistence type="inferred from homology"/>
<reference evidence="6" key="1">
    <citation type="journal article" date="2006" name="RNA">
        <title>Hybrid E. coli--Mitochondrial ribonuclease P RNAs are catalytically active.</title>
        <authorList>
            <person name="Seif E."/>
            <person name="Cadieux A."/>
            <person name="Lang B.F."/>
        </authorList>
    </citation>
    <scope>NUCLEOTIDE SEQUENCE</scope>
    <source>
        <strain evidence="6">ATCC 50695</strain>
    </source>
</reference>
<dbReference type="RefSeq" id="YP_007890629.1">
    <property type="nucleotide sequence ID" value="NC_021126.1"/>
</dbReference>
<dbReference type="Pfam" id="PF01578">
    <property type="entry name" value="Cytochrom_C_asm"/>
    <property type="match status" value="1"/>
</dbReference>
<keyword evidence="3" id="KW-0812">Transmembrane</keyword>
<feature type="transmembrane region" description="Helical" evidence="3">
    <location>
        <begin position="277"/>
        <end position="296"/>
    </location>
</feature>
<feature type="transmembrane region" description="Helical" evidence="3">
    <location>
        <begin position="403"/>
        <end position="421"/>
    </location>
</feature>
<dbReference type="GeneID" id="15333034"/>
<dbReference type="GO" id="GO:0016829">
    <property type="term" value="F:lyase activity"/>
    <property type="evidence" value="ECO:0007669"/>
    <property type="project" value="UniProtKB-KW"/>
</dbReference>
<keyword evidence="2" id="KW-0201">Cytochrome c-type biogenesis</keyword>
<reference evidence="6" key="2">
    <citation type="journal article" date="2013" name="Genome Biol. Evol.">
        <title>Strikingly bacteria-like and gene-rich mitochondrial genomes throughout jakobid protists.</title>
        <authorList>
            <person name="Burger G."/>
            <person name="Gray M.W."/>
            <person name="Forget L."/>
            <person name="Lang B.F."/>
        </authorList>
    </citation>
    <scope>NUCLEOTIDE SEQUENCE</scope>
    <source>
        <strain evidence="6">ATCC 50695</strain>
    </source>
</reference>
<evidence type="ECO:0000256" key="3">
    <source>
        <dbReference type="SAM" id="Phobius"/>
    </source>
</evidence>
<keyword evidence="3" id="KW-0472">Membrane</keyword>
<feature type="transmembrane region" description="Helical" evidence="3">
    <location>
        <begin position="428"/>
        <end position="449"/>
    </location>
</feature>
<feature type="domain" description="Cytochrome c-type biogenesis protein CcmF C-terminal" evidence="5">
    <location>
        <begin position="360"/>
        <end position="623"/>
    </location>
</feature>
<dbReference type="PRINTS" id="PR01410">
    <property type="entry name" value="CCBIOGENESIS"/>
</dbReference>
<keyword evidence="6" id="KW-0496">Mitochondrion</keyword>
<keyword evidence="6" id="KW-0456">Lyase</keyword>
<organism evidence="6">
    <name type="scientific">Jakoba bahamiensis</name>
    <dbReference type="NCBI Taxonomy" id="221721"/>
    <lineage>
        <taxon>Eukaryota</taxon>
        <taxon>Discoba</taxon>
        <taxon>Jakobida</taxon>
        <taxon>Histionina</taxon>
        <taxon>Jakobidae</taxon>
        <taxon>Jakoba</taxon>
    </lineage>
</organism>
<dbReference type="EMBL" id="KC353354">
    <property type="protein sequence ID" value="AGH24123.1"/>
    <property type="molecule type" value="Genomic_DNA"/>
</dbReference>
<evidence type="ECO:0000256" key="1">
    <source>
        <dbReference type="ARBA" id="ARBA00009186"/>
    </source>
</evidence>
<feature type="transmembrane region" description="Helical" evidence="3">
    <location>
        <begin position="359"/>
        <end position="383"/>
    </location>
</feature>
<dbReference type="PANTHER" id="PTHR43653:SF1">
    <property type="entry name" value="CYTOCHROME C-TYPE BIOGENESIS PROTEIN CCMF"/>
    <property type="match status" value="1"/>
</dbReference>
<keyword evidence="3" id="KW-1133">Transmembrane helix</keyword>
<feature type="transmembrane region" description="Helical" evidence="3">
    <location>
        <begin position="168"/>
        <end position="192"/>
    </location>
</feature>
<evidence type="ECO:0000259" key="5">
    <source>
        <dbReference type="Pfam" id="PF16327"/>
    </source>
</evidence>
<dbReference type="InterPro" id="IPR002541">
    <property type="entry name" value="Cyt_c_assembly"/>
</dbReference>
<evidence type="ECO:0000259" key="4">
    <source>
        <dbReference type="Pfam" id="PF01578"/>
    </source>
</evidence>
<feature type="transmembrane region" description="Helical" evidence="3">
    <location>
        <begin position="605"/>
        <end position="631"/>
    </location>
</feature>
<dbReference type="GO" id="GO:0015232">
    <property type="term" value="F:heme transmembrane transporter activity"/>
    <property type="evidence" value="ECO:0007669"/>
    <property type="project" value="InterPro"/>
</dbReference>
<comment type="similarity">
    <text evidence="1">Belongs to the CcmF/CycK/Ccl1/NrfE/CcsA family.</text>
</comment>
<dbReference type="Pfam" id="PF16327">
    <property type="entry name" value="CcmF_C"/>
    <property type="match status" value="1"/>
</dbReference>
<dbReference type="GO" id="GO:0016020">
    <property type="term" value="C:membrane"/>
    <property type="evidence" value="ECO:0007669"/>
    <property type="project" value="InterPro"/>
</dbReference>
<dbReference type="InterPro" id="IPR003567">
    <property type="entry name" value="Cyt_c_biogenesis"/>
</dbReference>
<feature type="transmembrane region" description="Helical" evidence="3">
    <location>
        <begin position="36"/>
        <end position="56"/>
    </location>
</feature>
<feature type="transmembrane region" description="Helical" evidence="3">
    <location>
        <begin position="114"/>
        <end position="134"/>
    </location>
</feature>
<evidence type="ECO:0000313" key="6">
    <source>
        <dbReference type="EMBL" id="AGH24123.1"/>
    </source>
</evidence>
<feature type="transmembrane region" description="Helical" evidence="3">
    <location>
        <begin position="6"/>
        <end position="29"/>
    </location>
</feature>
<feature type="transmembrane region" description="Helical" evidence="3">
    <location>
        <begin position="455"/>
        <end position="474"/>
    </location>
</feature>
<dbReference type="GO" id="GO:0017004">
    <property type="term" value="P:cytochrome complex assembly"/>
    <property type="evidence" value="ECO:0007669"/>
    <property type="project" value="UniProtKB-KW"/>
</dbReference>
<feature type="transmembrane region" description="Helical" evidence="3">
    <location>
        <begin position="213"/>
        <end position="233"/>
    </location>
</feature>
<gene>
    <name evidence="6" type="primary">ccmF</name>
</gene>
<feature type="transmembrane region" description="Helical" evidence="3">
    <location>
        <begin position="90"/>
        <end position="107"/>
    </location>
</feature>
<evidence type="ECO:0000256" key="2">
    <source>
        <dbReference type="ARBA" id="ARBA00022748"/>
    </source>
</evidence>
<feature type="transmembrane region" description="Helical" evidence="3">
    <location>
        <begin position="486"/>
        <end position="505"/>
    </location>
</feature>
<feature type="domain" description="Cytochrome c assembly protein" evidence="4">
    <location>
        <begin position="83"/>
        <end position="299"/>
    </location>
</feature>
<dbReference type="GO" id="GO:0020037">
    <property type="term" value="F:heme binding"/>
    <property type="evidence" value="ECO:0007669"/>
    <property type="project" value="InterPro"/>
</dbReference>
<dbReference type="AlphaFoldDB" id="M4QKZ1"/>
<protein>
    <submittedName>
        <fullName evidence="6">Heme lyase</fullName>
    </submittedName>
</protein>
<dbReference type="InterPro" id="IPR032523">
    <property type="entry name" value="CcmF_C"/>
</dbReference>
<feature type="transmembrane region" description="Helical" evidence="3">
    <location>
        <begin position="316"/>
        <end position="338"/>
    </location>
</feature>